<evidence type="ECO:0000313" key="2">
    <source>
        <dbReference type="Proteomes" id="UP000251047"/>
    </source>
</evidence>
<comment type="caution">
    <text evidence="1">The sequence shown here is derived from an EMBL/GenBank/DDBJ whole genome shotgun (WGS) entry which is preliminary data.</text>
</comment>
<proteinExistence type="predicted"/>
<accession>A0A364VE07</accession>
<dbReference type="AlphaFoldDB" id="A0A364VE07"/>
<gene>
    <name evidence="1" type="ORF">CWC39_00670</name>
</gene>
<dbReference type="Proteomes" id="UP000251047">
    <property type="component" value="Unassembled WGS sequence"/>
</dbReference>
<sequence length="68" mass="7823">MGRMPVTWPNARGAVQAGWMDMHVGFEPHDRSFSLHTDSAKIYIPEDVFHLLVAAVDEAQELWGWERE</sequence>
<protein>
    <submittedName>
        <fullName evidence="1">Uncharacterized protein</fullName>
    </submittedName>
</protein>
<evidence type="ECO:0000313" key="1">
    <source>
        <dbReference type="EMBL" id="RAV34885.1"/>
    </source>
</evidence>
<organism evidence="1 2">
    <name type="scientific">Corynebacterium heidelbergense</name>
    <dbReference type="NCBI Taxonomy" id="2055947"/>
    <lineage>
        <taxon>Bacteria</taxon>
        <taxon>Bacillati</taxon>
        <taxon>Actinomycetota</taxon>
        <taxon>Actinomycetes</taxon>
        <taxon>Mycobacteriales</taxon>
        <taxon>Corynebacteriaceae</taxon>
        <taxon>Corynebacterium</taxon>
    </lineage>
</organism>
<dbReference type="EMBL" id="PHQP01000003">
    <property type="protein sequence ID" value="RAV34885.1"/>
    <property type="molecule type" value="Genomic_DNA"/>
</dbReference>
<reference evidence="1 2" key="1">
    <citation type="journal article" date="2018" name="Syst. Appl. Microbiol.">
        <title>Corynebacterium heidelbergense sp. nov., isolated from the preen glands of Egyptian geese (Alopochen aegyptiacus).</title>
        <authorList>
            <person name="Braun M.S."/>
            <person name="Wang E."/>
            <person name="Zimmermann S."/>
            <person name="Wink M."/>
        </authorList>
    </citation>
    <scope>NUCLEOTIDE SEQUENCE [LARGE SCALE GENOMIC DNA]</scope>
    <source>
        <strain evidence="1 2">DSM 104638</strain>
    </source>
</reference>
<name>A0A364VE07_9CORY</name>